<dbReference type="Proteomes" id="UP001497392">
    <property type="component" value="Unassembled WGS sequence"/>
</dbReference>
<evidence type="ECO:0000256" key="1">
    <source>
        <dbReference type="PROSITE-ProRule" id="PRU00024"/>
    </source>
</evidence>
<dbReference type="PANTHER" id="PTHR31065">
    <property type="entry name" value="PLATZ TRANSCRIPTION FACTOR FAMILY PROTEIN"/>
    <property type="match status" value="1"/>
</dbReference>
<sequence length="114" mass="13317">MNARKNECAYFCKECGVRMCQHCLTRHPQEHIIIQIRRYVYKDVVRVQDIHDHIDTTGIQTYINNSAKVVFLRERPHNNINKVESGSCVTCKRVLRRIGRCTDALGPVLHLQQD</sequence>
<comment type="caution">
    <text evidence="3">The sequence shown here is derived from an EMBL/GenBank/DDBJ whole genome shotgun (WGS) entry which is preliminary data.</text>
</comment>
<accession>A0ABP1G1E2</accession>
<dbReference type="PANTHER" id="PTHR31065:SF1">
    <property type="entry name" value="OS09G0116050 PROTEIN"/>
    <property type="match status" value="1"/>
</dbReference>
<keyword evidence="1" id="KW-0479">Metal-binding</keyword>
<keyword evidence="4" id="KW-1185">Reference proteome</keyword>
<keyword evidence="1" id="KW-0862">Zinc</keyword>
<reference evidence="3 4" key="1">
    <citation type="submission" date="2024-06" db="EMBL/GenBank/DDBJ databases">
        <authorList>
            <person name="Kraege A."/>
            <person name="Thomma B."/>
        </authorList>
    </citation>
    <scope>NUCLEOTIDE SEQUENCE [LARGE SCALE GENOMIC DNA]</scope>
</reference>
<evidence type="ECO:0000259" key="2">
    <source>
        <dbReference type="PROSITE" id="PS50119"/>
    </source>
</evidence>
<proteinExistence type="predicted"/>
<dbReference type="InterPro" id="IPR006734">
    <property type="entry name" value="PLATZ"/>
</dbReference>
<name>A0ABP1G1E2_9CHLO</name>
<dbReference type="Pfam" id="PF04640">
    <property type="entry name" value="PLATZ"/>
    <property type="match status" value="1"/>
</dbReference>
<protein>
    <submittedName>
        <fullName evidence="3">G8847 protein</fullName>
    </submittedName>
</protein>
<evidence type="ECO:0000313" key="3">
    <source>
        <dbReference type="EMBL" id="CAL5226036.1"/>
    </source>
</evidence>
<feature type="domain" description="B box-type" evidence="2">
    <location>
        <begin position="1"/>
        <end position="36"/>
    </location>
</feature>
<gene>
    <name evidence="3" type="primary">g8847</name>
    <name evidence="3" type="ORF">VP750_LOCUS7942</name>
</gene>
<dbReference type="InterPro" id="IPR000315">
    <property type="entry name" value="Znf_B-box"/>
</dbReference>
<dbReference type="EMBL" id="CAXHTA020000015">
    <property type="protein sequence ID" value="CAL5226036.1"/>
    <property type="molecule type" value="Genomic_DNA"/>
</dbReference>
<dbReference type="PROSITE" id="PS50119">
    <property type="entry name" value="ZF_BBOX"/>
    <property type="match status" value="1"/>
</dbReference>
<organism evidence="3 4">
    <name type="scientific">Coccomyxa viridis</name>
    <dbReference type="NCBI Taxonomy" id="1274662"/>
    <lineage>
        <taxon>Eukaryota</taxon>
        <taxon>Viridiplantae</taxon>
        <taxon>Chlorophyta</taxon>
        <taxon>core chlorophytes</taxon>
        <taxon>Trebouxiophyceae</taxon>
        <taxon>Trebouxiophyceae incertae sedis</taxon>
        <taxon>Coccomyxaceae</taxon>
        <taxon>Coccomyxa</taxon>
    </lineage>
</organism>
<keyword evidence="1" id="KW-0863">Zinc-finger</keyword>
<evidence type="ECO:0000313" key="4">
    <source>
        <dbReference type="Proteomes" id="UP001497392"/>
    </source>
</evidence>